<proteinExistence type="predicted"/>
<evidence type="ECO:0000256" key="1">
    <source>
        <dbReference type="SAM" id="MobiDB-lite"/>
    </source>
</evidence>
<dbReference type="InterPro" id="IPR003692">
    <property type="entry name" value="Hydantoinase_B"/>
</dbReference>
<evidence type="ECO:0000259" key="2">
    <source>
        <dbReference type="Pfam" id="PF02538"/>
    </source>
</evidence>
<dbReference type="Pfam" id="PF02538">
    <property type="entry name" value="Hydantoinase_B"/>
    <property type="match status" value="1"/>
</dbReference>
<dbReference type="PANTHER" id="PTHR11365:SF2">
    <property type="entry name" value="5-OXOPROLINASE"/>
    <property type="match status" value="1"/>
</dbReference>
<reference evidence="3" key="1">
    <citation type="submission" date="2022-11" db="UniProtKB">
        <authorList>
            <consortium name="EnsemblMetazoa"/>
        </authorList>
    </citation>
    <scope>IDENTIFICATION</scope>
</reference>
<evidence type="ECO:0000313" key="3">
    <source>
        <dbReference type="EnsemblMetazoa" id="XP_020894110.1"/>
    </source>
</evidence>
<keyword evidence="4" id="KW-1185">Reference proteome</keyword>
<dbReference type="PANTHER" id="PTHR11365">
    <property type="entry name" value="5-OXOPROLINASE RELATED"/>
    <property type="match status" value="1"/>
</dbReference>
<evidence type="ECO:0000313" key="4">
    <source>
        <dbReference type="Proteomes" id="UP000887567"/>
    </source>
</evidence>
<dbReference type="AlphaFoldDB" id="A0A913WU36"/>
<dbReference type="GO" id="GO:0005829">
    <property type="term" value="C:cytosol"/>
    <property type="evidence" value="ECO:0007669"/>
    <property type="project" value="TreeGrafter"/>
</dbReference>
<dbReference type="GO" id="GO:0017168">
    <property type="term" value="F:5-oxoprolinase (ATP-hydrolyzing) activity"/>
    <property type="evidence" value="ECO:0007669"/>
    <property type="project" value="TreeGrafter"/>
</dbReference>
<dbReference type="GeneID" id="110233185"/>
<dbReference type="GO" id="GO:0006749">
    <property type="term" value="P:glutathione metabolic process"/>
    <property type="evidence" value="ECO:0007669"/>
    <property type="project" value="TreeGrafter"/>
</dbReference>
<feature type="region of interest" description="Disordered" evidence="1">
    <location>
        <begin position="473"/>
        <end position="511"/>
    </location>
</feature>
<dbReference type="EnsemblMetazoa" id="XM_021038451.1">
    <property type="protein sequence ID" value="XP_020894110.1"/>
    <property type="gene ID" value="LOC110233185"/>
</dbReference>
<organism evidence="3 4">
    <name type="scientific">Exaiptasia diaphana</name>
    <name type="common">Tropical sea anemone</name>
    <name type="synonym">Aiptasia pulchella</name>
    <dbReference type="NCBI Taxonomy" id="2652724"/>
    <lineage>
        <taxon>Eukaryota</taxon>
        <taxon>Metazoa</taxon>
        <taxon>Cnidaria</taxon>
        <taxon>Anthozoa</taxon>
        <taxon>Hexacorallia</taxon>
        <taxon>Actiniaria</taxon>
        <taxon>Aiptasiidae</taxon>
        <taxon>Exaiptasia</taxon>
    </lineage>
</organism>
<protein>
    <recommendedName>
        <fullName evidence="2">Hydantoinase B/oxoprolinase domain-containing protein</fullName>
    </recommendedName>
</protein>
<dbReference type="RefSeq" id="XP_020894110.1">
    <property type="nucleotide sequence ID" value="XM_021038451.1"/>
</dbReference>
<feature type="compositionally biased region" description="Basic and acidic residues" evidence="1">
    <location>
        <begin position="483"/>
        <end position="500"/>
    </location>
</feature>
<sequence length="523" mass="56915">MFGPDGGLVANAPHIPVHLGSMQETVQYQIRNLGNDIKEGDVILTNHPVAGGTHLPDLTVITPVFYKGEPKPVFYVASRGHHADIGGLAPGSMPPNSKTIYHEGAVFKSFKLVTNGHFQEEALTERLMAPKENPGCSGTRNLSDNKSDLRAQVAANKKGITLIKELIDEYGLKVVQAYMSHIQQNAEDAVREMLKVMGRKFQEETGKTSFSAEEFLDDGTRIKLTVSIDVDTGNAVFDFEGTGPEIYGNLNAPRAITHSAIIYCLRCMVDQNIPLNQGCLYPVTIKIPDPCVLSPSVDAAVVGGNVLTCQRVVDVILKAFKVCAASQGCMNNVLFGDTTFGYYETISGGAGAGPTWNGRSGVHVHMTNTRITDPEVLESRYPVVLRCFHLRQGSGGQGRHTGGDGVVRELLFRRPIELSVLSERRAFQPFGLEGGEPGSRGLNLLIQNDGRVINIGGKTLINVKPGECFRIQTPGGGGYGKRLQHESEDQDGRPAKRQRTENASQLYMERGSLHNYKLMQESA</sequence>
<feature type="domain" description="Hydantoinase B/oxoprolinase" evidence="2">
    <location>
        <begin position="2"/>
        <end position="481"/>
    </location>
</feature>
<name>A0A913WU36_EXADI</name>
<dbReference type="KEGG" id="epa:110233185"/>
<dbReference type="OrthoDB" id="6430661at2759"/>
<dbReference type="Proteomes" id="UP000887567">
    <property type="component" value="Unplaced"/>
</dbReference>
<dbReference type="OMA" id="QVGMTNT"/>
<dbReference type="InterPro" id="IPR045079">
    <property type="entry name" value="Oxoprolinase-like"/>
</dbReference>
<accession>A0A913WU36</accession>